<dbReference type="AlphaFoldDB" id="A0A7S0T4V0"/>
<gene>
    <name evidence="2" type="ORF">EMAD1354_LOCUS44</name>
</gene>
<sequence>MYAYARTRILAAARLAREGCYSGMRRYETRSPHDALRMTNVSALFSSESDSQKKQSFMHLPLGSVPDGTDLSVVRHKWGSNAMDLIQQVPPIEVEGNVAVCDGGGGAEGHPIEYIKLDSPYPAVCKYCGLRYVSKKYAPLL</sequence>
<dbReference type="PANTHER" id="PTHR13156">
    <property type="entry name" value="NADH-UBIQUINONE OXIDOREDUCTASE 13 KD-A SUBUNIT"/>
    <property type="match status" value="1"/>
</dbReference>
<evidence type="ECO:0000313" key="2">
    <source>
        <dbReference type="EMBL" id="CAD8723967.1"/>
    </source>
</evidence>
<evidence type="ECO:0000259" key="1">
    <source>
        <dbReference type="Pfam" id="PF10276"/>
    </source>
</evidence>
<dbReference type="FunFam" id="2.60.260.40:FF:000001">
    <property type="entry name" value="NADH dehydrogenase [ubiquinone] iron-sulfur protein 6, mitochondrial"/>
    <property type="match status" value="1"/>
</dbReference>
<dbReference type="GO" id="GO:0006120">
    <property type="term" value="P:mitochondrial electron transport, NADH to ubiquinone"/>
    <property type="evidence" value="ECO:0007669"/>
    <property type="project" value="TreeGrafter"/>
</dbReference>
<name>A0A7S0T4V0_9RHOD</name>
<dbReference type="Pfam" id="PF10276">
    <property type="entry name" value="zf-CHCC"/>
    <property type="match status" value="1"/>
</dbReference>
<reference evidence="2" key="1">
    <citation type="submission" date="2021-01" db="EMBL/GenBank/DDBJ databases">
        <authorList>
            <person name="Corre E."/>
            <person name="Pelletier E."/>
            <person name="Niang G."/>
            <person name="Scheremetjew M."/>
            <person name="Finn R."/>
            <person name="Kale V."/>
            <person name="Holt S."/>
            <person name="Cochrane G."/>
            <person name="Meng A."/>
            <person name="Brown T."/>
            <person name="Cohen L."/>
        </authorList>
    </citation>
    <scope>NUCLEOTIDE SEQUENCE</scope>
    <source>
        <strain evidence="2">CCMP3276</strain>
    </source>
</reference>
<dbReference type="GO" id="GO:0005739">
    <property type="term" value="C:mitochondrion"/>
    <property type="evidence" value="ECO:0007669"/>
    <property type="project" value="GOC"/>
</dbReference>
<dbReference type="PANTHER" id="PTHR13156:SF0">
    <property type="entry name" value="NADH DEHYDROGENASE [UBIQUINONE] IRON-SULFUR PROTEIN 6, MITOCHONDRIAL"/>
    <property type="match status" value="1"/>
</dbReference>
<protein>
    <recommendedName>
        <fullName evidence="1">Zinc finger CHCC-type domain-containing protein</fullName>
    </recommendedName>
</protein>
<proteinExistence type="predicted"/>
<dbReference type="InterPro" id="IPR019401">
    <property type="entry name" value="Znf_CHCC"/>
</dbReference>
<feature type="domain" description="Zinc finger CHCC-type" evidence="1">
    <location>
        <begin position="97"/>
        <end position="132"/>
    </location>
</feature>
<dbReference type="Gene3D" id="2.60.260.40">
    <property type="entry name" value="q5lls5 like domains"/>
    <property type="match status" value="1"/>
</dbReference>
<dbReference type="EMBL" id="HBFE01000079">
    <property type="protein sequence ID" value="CAD8723967.1"/>
    <property type="molecule type" value="Transcribed_RNA"/>
</dbReference>
<organism evidence="2">
    <name type="scientific">Erythrolobus madagascarensis</name>
    <dbReference type="NCBI Taxonomy" id="708628"/>
    <lineage>
        <taxon>Eukaryota</taxon>
        <taxon>Rhodophyta</taxon>
        <taxon>Bangiophyceae</taxon>
        <taxon>Porphyridiales</taxon>
        <taxon>Porphyridiaceae</taxon>
        <taxon>Erythrolobus</taxon>
    </lineage>
</organism>
<accession>A0A7S0T4V0</accession>